<dbReference type="GO" id="GO:0005886">
    <property type="term" value="C:plasma membrane"/>
    <property type="evidence" value="ECO:0007669"/>
    <property type="project" value="UniProtKB-SubCell"/>
</dbReference>
<feature type="transmembrane region" description="Helical" evidence="8">
    <location>
        <begin position="204"/>
        <end position="223"/>
    </location>
</feature>
<sequence length="688" mass="68298">MAVTASPPATRPSAVPSRTGTAAVTAALLLLVTALAVVDITQGTAAVGAPEVWKALTGRADPDDASVIIASRLPRMTAGLLVGAVLGMAGAALQAVSRNVLASPDTLAVNAGSYLALGLAAVTGVSLPLLASSGVAFAGGLVAAAVVLGLSGLGTGTVRLVLAGSALMLGLTAITEALLLLFPQQTEGLYRWNQGSISQNGFDGVLQMVPLGVIGLVGLLLLAPRIDALALGEDAARGLGVPVRATRVTVVVLAALLSAAAVTLAGPIGFVGLCAPALVRPLARRFRGYSRARAGIPVAGLAGAVLVLGSDVLLRAVVPADVAVAVPTGVATSLVGALFLVVMAARVRDSAGAAATDRLRVRSRTAFLTVAAVLVAVLVGVTIAAVLLGDSKLLLGDVVNWAQGRAGRTVGFVLDTRVPRVLAALSAGAALALAGTLVQAVTRNPLAEPAVLGVSGGAALGAVLLVTTVASAGPWSVAGAAFAGAAAGSVVVFGLAARGGFRQNRLVLVGFGTATGSAALISLLIVLTDPFNATKALTWLSGSTYGRTAVDVVPLAAVLAVGVIVAVVRRTELDLLSLDEDTPKLLGLDPARGRLGFLVLSVLLTATAVAAAGTIGFVGLVAPHAARALVGRQHVRVVPVAVLLGASLVCVADLLGRTVIAPAQLGAGLMTAVIGTPYFLQLLVRTRR</sequence>
<feature type="transmembrane region" description="Helical" evidence="8">
    <location>
        <begin position="20"/>
        <end position="38"/>
    </location>
</feature>
<gene>
    <name evidence="9" type="ORF">FEF34_03175</name>
</gene>
<keyword evidence="7 8" id="KW-0472">Membrane</keyword>
<dbReference type="OrthoDB" id="9782305at2"/>
<evidence type="ECO:0000256" key="7">
    <source>
        <dbReference type="ARBA" id="ARBA00023136"/>
    </source>
</evidence>
<evidence type="ECO:0000313" key="9">
    <source>
        <dbReference type="EMBL" id="TLQ42347.1"/>
    </source>
</evidence>
<proteinExistence type="inferred from homology"/>
<feature type="transmembrane region" description="Helical" evidence="8">
    <location>
        <begin position="160"/>
        <end position="183"/>
    </location>
</feature>
<keyword evidence="4" id="KW-1003">Cell membrane</keyword>
<feature type="transmembrane region" description="Helical" evidence="8">
    <location>
        <begin position="250"/>
        <end position="275"/>
    </location>
</feature>
<feature type="transmembrane region" description="Helical" evidence="8">
    <location>
        <begin position="506"/>
        <end position="528"/>
    </location>
</feature>
<dbReference type="AlphaFoldDB" id="A0A5R9DYT1"/>
<keyword evidence="10" id="KW-1185">Reference proteome</keyword>
<dbReference type="SUPFAM" id="SSF81345">
    <property type="entry name" value="ABC transporter involved in vitamin B12 uptake, BtuC"/>
    <property type="match status" value="2"/>
</dbReference>
<keyword evidence="5 8" id="KW-0812">Transmembrane</keyword>
<keyword evidence="6 8" id="KW-1133">Transmembrane helix</keyword>
<dbReference type="InterPro" id="IPR037294">
    <property type="entry name" value="ABC_BtuC-like"/>
</dbReference>
<feature type="transmembrane region" description="Helical" evidence="8">
    <location>
        <begin position="595"/>
        <end position="622"/>
    </location>
</feature>
<dbReference type="PANTHER" id="PTHR30472">
    <property type="entry name" value="FERRIC ENTEROBACTIN TRANSPORT SYSTEM PERMEASE PROTEIN"/>
    <property type="match status" value="1"/>
</dbReference>
<organism evidence="9 10">
    <name type="scientific">Streptomyces marianii</name>
    <dbReference type="NCBI Taxonomy" id="1817406"/>
    <lineage>
        <taxon>Bacteria</taxon>
        <taxon>Bacillati</taxon>
        <taxon>Actinomycetota</taxon>
        <taxon>Actinomycetes</taxon>
        <taxon>Kitasatosporales</taxon>
        <taxon>Streptomycetaceae</taxon>
        <taxon>Streptomyces</taxon>
    </lineage>
</organism>
<evidence type="ECO:0000256" key="6">
    <source>
        <dbReference type="ARBA" id="ARBA00022989"/>
    </source>
</evidence>
<feature type="transmembrane region" description="Helical" evidence="8">
    <location>
        <begin position="296"/>
        <end position="318"/>
    </location>
</feature>
<evidence type="ECO:0000256" key="8">
    <source>
        <dbReference type="SAM" id="Phobius"/>
    </source>
</evidence>
<evidence type="ECO:0000256" key="4">
    <source>
        <dbReference type="ARBA" id="ARBA00022475"/>
    </source>
</evidence>
<protein>
    <submittedName>
        <fullName evidence="9">Iron ABC transporter permease</fullName>
    </submittedName>
</protein>
<feature type="transmembrane region" description="Helical" evidence="8">
    <location>
        <begin position="450"/>
        <end position="469"/>
    </location>
</feature>
<dbReference type="GO" id="GO:0033214">
    <property type="term" value="P:siderophore-iron import into cell"/>
    <property type="evidence" value="ECO:0007669"/>
    <property type="project" value="TreeGrafter"/>
</dbReference>
<evidence type="ECO:0000256" key="5">
    <source>
        <dbReference type="ARBA" id="ARBA00022692"/>
    </source>
</evidence>
<dbReference type="GO" id="GO:0022857">
    <property type="term" value="F:transmembrane transporter activity"/>
    <property type="evidence" value="ECO:0007669"/>
    <property type="project" value="InterPro"/>
</dbReference>
<evidence type="ECO:0000256" key="2">
    <source>
        <dbReference type="ARBA" id="ARBA00007935"/>
    </source>
</evidence>
<dbReference type="Proteomes" id="UP000305921">
    <property type="component" value="Unassembled WGS sequence"/>
</dbReference>
<feature type="transmembrane region" description="Helical" evidence="8">
    <location>
        <begin position="634"/>
        <end position="655"/>
    </location>
</feature>
<feature type="transmembrane region" description="Helical" evidence="8">
    <location>
        <begin position="421"/>
        <end position="438"/>
    </location>
</feature>
<feature type="transmembrane region" description="Helical" evidence="8">
    <location>
        <begin position="134"/>
        <end position="154"/>
    </location>
</feature>
<keyword evidence="3" id="KW-0813">Transport</keyword>
<comment type="subcellular location">
    <subcellularLocation>
        <location evidence="1">Cell membrane</location>
        <topology evidence="1">Multi-pass membrane protein</topology>
    </subcellularLocation>
</comment>
<dbReference type="CDD" id="cd06550">
    <property type="entry name" value="TM_ABC_iron-siderophores_like"/>
    <property type="match status" value="2"/>
</dbReference>
<dbReference type="Pfam" id="PF01032">
    <property type="entry name" value="FecCD"/>
    <property type="match status" value="2"/>
</dbReference>
<accession>A0A5R9DYT1</accession>
<dbReference type="InterPro" id="IPR000522">
    <property type="entry name" value="ABC_transptr_permease_BtuC"/>
</dbReference>
<feature type="transmembrane region" description="Helical" evidence="8">
    <location>
        <begin position="366"/>
        <end position="388"/>
    </location>
</feature>
<feature type="transmembrane region" description="Helical" evidence="8">
    <location>
        <begin position="324"/>
        <end position="345"/>
    </location>
</feature>
<evidence type="ECO:0000256" key="3">
    <source>
        <dbReference type="ARBA" id="ARBA00022448"/>
    </source>
</evidence>
<feature type="transmembrane region" description="Helical" evidence="8">
    <location>
        <begin position="667"/>
        <end position="684"/>
    </location>
</feature>
<dbReference type="PANTHER" id="PTHR30472:SF37">
    <property type="entry name" value="FE(3+) DICITRATE TRANSPORT SYSTEM PERMEASE PROTEIN FECD-RELATED"/>
    <property type="match status" value="1"/>
</dbReference>
<reference evidence="9 10" key="1">
    <citation type="submission" date="2019-05" db="EMBL/GenBank/DDBJ databases">
        <title>Streptomyces marianii sp. nov., a novel marine actinomycete from southern coast of India.</title>
        <authorList>
            <person name="Iniyan A.M."/>
            <person name="Wink J."/>
            <person name="Ramprasad E."/>
            <person name="Ramana C.V."/>
            <person name="Bunk B."/>
            <person name="Sproer C."/>
            <person name="Joseph F.-J.R.S."/>
            <person name="Vincent S.G.P."/>
        </authorList>
    </citation>
    <scope>NUCLEOTIDE SEQUENCE [LARGE SCALE GENOMIC DNA]</scope>
    <source>
        <strain evidence="9 10">ICN19</strain>
    </source>
</reference>
<dbReference type="Gene3D" id="1.10.3470.10">
    <property type="entry name" value="ABC transporter involved in vitamin B12 uptake, BtuC"/>
    <property type="match status" value="2"/>
</dbReference>
<evidence type="ECO:0000256" key="1">
    <source>
        <dbReference type="ARBA" id="ARBA00004651"/>
    </source>
</evidence>
<feature type="transmembrane region" description="Helical" evidence="8">
    <location>
        <begin position="475"/>
        <end position="497"/>
    </location>
</feature>
<comment type="caution">
    <text evidence="9">The sequence shown here is derived from an EMBL/GenBank/DDBJ whole genome shotgun (WGS) entry which is preliminary data.</text>
</comment>
<evidence type="ECO:0000313" key="10">
    <source>
        <dbReference type="Proteomes" id="UP000305921"/>
    </source>
</evidence>
<dbReference type="EMBL" id="VAWE01000001">
    <property type="protein sequence ID" value="TLQ42347.1"/>
    <property type="molecule type" value="Genomic_DNA"/>
</dbReference>
<dbReference type="RefSeq" id="WP_138051757.1">
    <property type="nucleotide sequence ID" value="NZ_VAWE01000001.1"/>
</dbReference>
<comment type="similarity">
    <text evidence="2">Belongs to the binding-protein-dependent transport system permease family. FecCD subfamily.</text>
</comment>
<feature type="transmembrane region" description="Helical" evidence="8">
    <location>
        <begin position="108"/>
        <end position="127"/>
    </location>
</feature>
<dbReference type="NCBIfam" id="NF007867">
    <property type="entry name" value="PRK10577.1-3"/>
    <property type="match status" value="1"/>
</dbReference>
<feature type="transmembrane region" description="Helical" evidence="8">
    <location>
        <begin position="78"/>
        <end position="96"/>
    </location>
</feature>
<name>A0A5R9DYT1_9ACTN</name>